<feature type="compositionally biased region" description="Polar residues" evidence="1">
    <location>
        <begin position="311"/>
        <end position="321"/>
    </location>
</feature>
<evidence type="ECO:0000256" key="1">
    <source>
        <dbReference type="SAM" id="MobiDB-lite"/>
    </source>
</evidence>
<feature type="compositionally biased region" description="Low complexity" evidence="1">
    <location>
        <begin position="162"/>
        <end position="179"/>
    </location>
</feature>
<evidence type="ECO:0000313" key="2">
    <source>
        <dbReference type="EMBL" id="KAK5856873.1"/>
    </source>
</evidence>
<organism evidence="2 3">
    <name type="scientific">Eleginops maclovinus</name>
    <name type="common">Patagonian blennie</name>
    <name type="synonym">Eleginus maclovinus</name>
    <dbReference type="NCBI Taxonomy" id="56733"/>
    <lineage>
        <taxon>Eukaryota</taxon>
        <taxon>Metazoa</taxon>
        <taxon>Chordata</taxon>
        <taxon>Craniata</taxon>
        <taxon>Vertebrata</taxon>
        <taxon>Euteleostomi</taxon>
        <taxon>Actinopterygii</taxon>
        <taxon>Neopterygii</taxon>
        <taxon>Teleostei</taxon>
        <taxon>Neoteleostei</taxon>
        <taxon>Acanthomorphata</taxon>
        <taxon>Eupercaria</taxon>
        <taxon>Perciformes</taxon>
        <taxon>Notothenioidei</taxon>
        <taxon>Eleginopidae</taxon>
        <taxon>Eleginops</taxon>
    </lineage>
</organism>
<feature type="compositionally biased region" description="Polar residues" evidence="1">
    <location>
        <begin position="206"/>
        <end position="225"/>
    </location>
</feature>
<reference evidence="2 3" key="2">
    <citation type="journal article" date="2023" name="Mol. Biol. Evol.">
        <title>Genomics of Secondarily Temperate Adaptation in the Only Non-Antarctic Icefish.</title>
        <authorList>
            <person name="Rivera-Colon A.G."/>
            <person name="Rayamajhi N."/>
            <person name="Minhas B.F."/>
            <person name="Madrigal G."/>
            <person name="Bilyk K.T."/>
            <person name="Yoon V."/>
            <person name="Hune M."/>
            <person name="Gregory S."/>
            <person name="Cheng C.H.C."/>
            <person name="Catchen J.M."/>
        </authorList>
    </citation>
    <scope>NUCLEOTIDE SEQUENCE [LARGE SCALE GENOMIC DNA]</scope>
    <source>
        <strain evidence="2">JMC-PN-2008</strain>
    </source>
</reference>
<comment type="caution">
    <text evidence="2">The sequence shown here is derived from an EMBL/GenBank/DDBJ whole genome shotgun (WGS) entry which is preliminary data.</text>
</comment>
<keyword evidence="3" id="KW-1185">Reference proteome</keyword>
<sequence length="333" mass="36089">MSPTLGPRPHPESLAPLLVPPPSLMPSSPPALYTGSSPDTQQGVFLPWTPDTQQGASPRTPDTHQGASPRTLNTQQGASPRTPDTQQGVFLPRTPDPPQPFMRLRDSQVSPVFPPPEAQKPPLITVGRFQVSPSKEVPAVSHPKPRPLSQATPTTHSPPPSMASKSESSTEEASQSESSIGTVKQSPVRGQEEGRQGGCRLRISQEGPTGSVSQSWSRSTPCISSDESESENKEMWAELLELRDRHQGEVQDLHANQKREIEQLYLRMGKVPPPGIAPPAVMLNQRQRRLSTRKNSLQRAKLLPPAGIMRKNSSSSGSQEPTGRGVTFAPKHS</sequence>
<feature type="compositionally biased region" description="Pro residues" evidence="1">
    <location>
        <begin position="18"/>
        <end position="29"/>
    </location>
</feature>
<feature type="compositionally biased region" description="Polar residues" evidence="1">
    <location>
        <begin position="63"/>
        <end position="88"/>
    </location>
</feature>
<dbReference type="EMBL" id="JAUZQC010000017">
    <property type="protein sequence ID" value="KAK5856873.1"/>
    <property type="molecule type" value="Genomic_DNA"/>
</dbReference>
<reference evidence="2 3" key="1">
    <citation type="journal article" date="2023" name="Genes (Basel)">
        <title>Chromosome-Level Genome Assembly and Circadian Gene Repertoire of the Patagonia Blennie Eleginops maclovinus-The Closest Ancestral Proxy of Antarctic Cryonotothenioids.</title>
        <authorList>
            <person name="Cheng C.C."/>
            <person name="Rivera-Colon A.G."/>
            <person name="Minhas B.F."/>
            <person name="Wilson L."/>
            <person name="Rayamajhi N."/>
            <person name="Vargas-Chacoff L."/>
            <person name="Catchen J.M."/>
        </authorList>
    </citation>
    <scope>NUCLEOTIDE SEQUENCE [LARGE SCALE GENOMIC DNA]</scope>
    <source>
        <strain evidence="2">JMC-PN-2008</strain>
    </source>
</reference>
<feature type="region of interest" description="Disordered" evidence="1">
    <location>
        <begin position="287"/>
        <end position="333"/>
    </location>
</feature>
<proteinExistence type="predicted"/>
<evidence type="ECO:0000313" key="3">
    <source>
        <dbReference type="Proteomes" id="UP001346869"/>
    </source>
</evidence>
<protein>
    <submittedName>
        <fullName evidence="2">Uncharacterized protein</fullName>
    </submittedName>
</protein>
<gene>
    <name evidence="2" type="ORF">PBY51_008437</name>
</gene>
<name>A0AAN8AEG1_ELEMC</name>
<feature type="region of interest" description="Disordered" evidence="1">
    <location>
        <begin position="1"/>
        <end position="234"/>
    </location>
</feature>
<feature type="compositionally biased region" description="Polar residues" evidence="1">
    <location>
        <begin position="34"/>
        <end position="43"/>
    </location>
</feature>
<dbReference type="AlphaFoldDB" id="A0AAN8AEG1"/>
<dbReference type="Proteomes" id="UP001346869">
    <property type="component" value="Unassembled WGS sequence"/>
</dbReference>
<accession>A0AAN8AEG1</accession>